<dbReference type="NCBIfam" id="TIGR00277">
    <property type="entry name" value="HDIG"/>
    <property type="match status" value="1"/>
</dbReference>
<dbReference type="RefSeq" id="WP_119784497.1">
    <property type="nucleotide sequence ID" value="NZ_QYUQ01000002.1"/>
</dbReference>
<organism evidence="2 3">
    <name type="scientific">Noviherbaspirillum sedimenti</name>
    <dbReference type="NCBI Taxonomy" id="2320865"/>
    <lineage>
        <taxon>Bacteria</taxon>
        <taxon>Pseudomonadati</taxon>
        <taxon>Pseudomonadota</taxon>
        <taxon>Betaproteobacteria</taxon>
        <taxon>Burkholderiales</taxon>
        <taxon>Oxalobacteraceae</taxon>
        <taxon>Noviherbaspirillum</taxon>
    </lineage>
</organism>
<dbReference type="PANTHER" id="PTHR33525:SF3">
    <property type="entry name" value="RIBONUCLEASE Y"/>
    <property type="match status" value="1"/>
</dbReference>
<comment type="caution">
    <text evidence="2">The sequence shown here is derived from an EMBL/GenBank/DDBJ whole genome shotgun (WGS) entry which is preliminary data.</text>
</comment>
<dbReference type="InterPro" id="IPR003607">
    <property type="entry name" value="HD/PDEase_dom"/>
</dbReference>
<keyword evidence="3" id="KW-1185">Reference proteome</keyword>
<dbReference type="Pfam" id="PF08668">
    <property type="entry name" value="HDOD"/>
    <property type="match status" value="1"/>
</dbReference>
<dbReference type="Proteomes" id="UP000266327">
    <property type="component" value="Unassembled WGS sequence"/>
</dbReference>
<dbReference type="Gene3D" id="1.10.3210.10">
    <property type="entry name" value="Hypothetical protein af1432"/>
    <property type="match status" value="1"/>
</dbReference>
<dbReference type="InterPro" id="IPR013976">
    <property type="entry name" value="HDOD"/>
</dbReference>
<sequence>MSKLVLADIVKGIRDLPSLPIIVVELLNSFEQSDISIGAMAYKVSQDQALSAKTLRLANSSFYGLQRKVTTIQQAITVLGFDSVRTLITAAGVIGNFSEEQHPSFDFTNFWRHAIGTALCAKELARALNLNQDYAFISGLLHDIGVLVLVTRFPEQYSKVMSYRDRHDCDRIEAERAVLGLDHTVVGRALAEYWKFPLVIQKSIANHHAPENQDLNDIPSVIHVANAIVYALDLDGADTALVPVIDERVWNSLNIGAAAMRSVFRETESKFEDACQILLQ</sequence>
<dbReference type="InterPro" id="IPR006675">
    <property type="entry name" value="HDIG_dom"/>
</dbReference>
<dbReference type="SUPFAM" id="SSF109604">
    <property type="entry name" value="HD-domain/PDEase-like"/>
    <property type="match status" value="1"/>
</dbReference>
<protein>
    <submittedName>
        <fullName evidence="2">HDOD domain-containing protein</fullName>
    </submittedName>
</protein>
<dbReference type="EMBL" id="QYUQ01000002">
    <property type="protein sequence ID" value="RJG01047.1"/>
    <property type="molecule type" value="Genomic_DNA"/>
</dbReference>
<dbReference type="PROSITE" id="PS51833">
    <property type="entry name" value="HDOD"/>
    <property type="match status" value="1"/>
</dbReference>
<name>A0A3A3FY23_9BURK</name>
<dbReference type="OrthoDB" id="9770715at2"/>
<dbReference type="InterPro" id="IPR052340">
    <property type="entry name" value="RNase_Y/CdgJ"/>
</dbReference>
<dbReference type="CDD" id="cd00077">
    <property type="entry name" value="HDc"/>
    <property type="match status" value="1"/>
</dbReference>
<proteinExistence type="predicted"/>
<reference evidence="3" key="1">
    <citation type="submission" date="2018-09" db="EMBL/GenBank/DDBJ databases">
        <authorList>
            <person name="Zhu H."/>
        </authorList>
    </citation>
    <scope>NUCLEOTIDE SEQUENCE [LARGE SCALE GENOMIC DNA]</scope>
    <source>
        <strain evidence="3">K1S02-23</strain>
    </source>
</reference>
<gene>
    <name evidence="2" type="ORF">D3878_05155</name>
</gene>
<accession>A0A3A3FY23</accession>
<evidence type="ECO:0000313" key="2">
    <source>
        <dbReference type="EMBL" id="RJG01047.1"/>
    </source>
</evidence>
<dbReference type="PANTHER" id="PTHR33525">
    <property type="match status" value="1"/>
</dbReference>
<evidence type="ECO:0000259" key="1">
    <source>
        <dbReference type="PROSITE" id="PS51833"/>
    </source>
</evidence>
<feature type="domain" description="HDOD" evidence="1">
    <location>
        <begin position="16"/>
        <end position="210"/>
    </location>
</feature>
<evidence type="ECO:0000313" key="3">
    <source>
        <dbReference type="Proteomes" id="UP000266327"/>
    </source>
</evidence>
<dbReference type="AlphaFoldDB" id="A0A3A3FY23"/>